<name>V2XM74_MONRO</name>
<accession>V2XM74</accession>
<dbReference type="GO" id="GO:0020037">
    <property type="term" value="F:heme binding"/>
    <property type="evidence" value="ECO:0007669"/>
    <property type="project" value="InterPro"/>
</dbReference>
<comment type="caution">
    <text evidence="2">The sequence shown here is derived from an EMBL/GenBank/DDBJ whole genome shotgun (WGS) entry which is preliminary data.</text>
</comment>
<dbReference type="HOGENOM" id="CLU_1907222_0_0_1"/>
<evidence type="ECO:0000256" key="1">
    <source>
        <dbReference type="SAM" id="Phobius"/>
    </source>
</evidence>
<dbReference type="GO" id="GO:0016705">
    <property type="term" value="F:oxidoreductase activity, acting on paired donors, with incorporation or reduction of molecular oxygen"/>
    <property type="evidence" value="ECO:0007669"/>
    <property type="project" value="InterPro"/>
</dbReference>
<gene>
    <name evidence="2" type="ORF">Moror_14115</name>
</gene>
<keyword evidence="1" id="KW-0812">Transmembrane</keyword>
<organism evidence="2 3">
    <name type="scientific">Moniliophthora roreri (strain MCA 2997)</name>
    <name type="common">Cocoa frosty pod rot fungus</name>
    <name type="synonym">Crinipellis roreri</name>
    <dbReference type="NCBI Taxonomy" id="1381753"/>
    <lineage>
        <taxon>Eukaryota</taxon>
        <taxon>Fungi</taxon>
        <taxon>Dikarya</taxon>
        <taxon>Basidiomycota</taxon>
        <taxon>Agaricomycotina</taxon>
        <taxon>Agaricomycetes</taxon>
        <taxon>Agaricomycetidae</taxon>
        <taxon>Agaricales</taxon>
        <taxon>Marasmiineae</taxon>
        <taxon>Marasmiaceae</taxon>
        <taxon>Moniliophthora</taxon>
    </lineage>
</organism>
<protein>
    <submittedName>
        <fullName evidence="2">Cytochrome p450 306a1</fullName>
    </submittedName>
</protein>
<dbReference type="EMBL" id="AWSO01000119">
    <property type="protein sequence ID" value="ESK94842.1"/>
    <property type="molecule type" value="Genomic_DNA"/>
</dbReference>
<feature type="transmembrane region" description="Helical" evidence="1">
    <location>
        <begin position="6"/>
        <end position="32"/>
    </location>
</feature>
<dbReference type="GO" id="GO:0004497">
    <property type="term" value="F:monooxygenase activity"/>
    <property type="evidence" value="ECO:0007669"/>
    <property type="project" value="InterPro"/>
</dbReference>
<evidence type="ECO:0000313" key="2">
    <source>
        <dbReference type="EMBL" id="ESK94842.1"/>
    </source>
</evidence>
<dbReference type="GO" id="GO:0005506">
    <property type="term" value="F:iron ion binding"/>
    <property type="evidence" value="ECO:0007669"/>
    <property type="project" value="InterPro"/>
</dbReference>
<dbReference type="AlphaFoldDB" id="V2XM74"/>
<proteinExistence type="predicted"/>
<sequence>MESSWLVAMLYLATTASTLRWLILAMACFSAVQLKVQEEFDNVAGRSDKDADLERHGTSPLRVIVASFNSIGCLSCFSIKSVRDKYRTACLGQHLWRALHTAEERRISFFGLGRICPGRHSVSNTLHTFAIVL</sequence>
<keyword evidence="1" id="KW-1133">Transmembrane helix</keyword>
<dbReference type="Gene3D" id="1.10.630.10">
    <property type="entry name" value="Cytochrome P450"/>
    <property type="match status" value="1"/>
</dbReference>
<dbReference type="InterPro" id="IPR036396">
    <property type="entry name" value="Cyt_P450_sf"/>
</dbReference>
<reference evidence="2 3" key="1">
    <citation type="journal article" date="2014" name="BMC Genomics">
        <title>Genome and secretome analysis of the hemibiotrophic fungal pathogen, Moniliophthora roreri, which causes frosty pod rot disease of cacao: mechanisms of the biotrophic and necrotrophic phases.</title>
        <authorList>
            <person name="Meinhardt L.W."/>
            <person name="Costa G.G.L."/>
            <person name="Thomazella D.P.T."/>
            <person name="Teixeira P.J.P.L."/>
            <person name="Carazzolle M.F."/>
            <person name="Schuster S.C."/>
            <person name="Carlson J.E."/>
            <person name="Guiltinan M.J."/>
            <person name="Mieczkowski P."/>
            <person name="Farmer A."/>
            <person name="Ramaraj T."/>
            <person name="Crozier J."/>
            <person name="Davis R.E."/>
            <person name="Shao J."/>
            <person name="Melnick R.L."/>
            <person name="Pereira G.A.G."/>
            <person name="Bailey B.A."/>
        </authorList>
    </citation>
    <scope>NUCLEOTIDE SEQUENCE [LARGE SCALE GENOMIC DNA]</scope>
    <source>
        <strain evidence="2 3">MCA 2997</strain>
    </source>
</reference>
<dbReference type="SUPFAM" id="SSF48264">
    <property type="entry name" value="Cytochrome P450"/>
    <property type="match status" value="1"/>
</dbReference>
<keyword evidence="1" id="KW-0472">Membrane</keyword>
<evidence type="ECO:0000313" key="3">
    <source>
        <dbReference type="Proteomes" id="UP000017559"/>
    </source>
</evidence>
<dbReference type="Proteomes" id="UP000017559">
    <property type="component" value="Unassembled WGS sequence"/>
</dbReference>
<dbReference type="KEGG" id="mrr:Moror_14115"/>
<keyword evidence="3" id="KW-1185">Reference proteome</keyword>